<name>A0A6C0EP64_9ZZZZ</name>
<evidence type="ECO:0000256" key="3">
    <source>
        <dbReference type="ARBA" id="ARBA00022898"/>
    </source>
</evidence>
<dbReference type="SUPFAM" id="SSF50621">
    <property type="entry name" value="Alanine racemase C-terminal domain-like"/>
    <property type="match status" value="1"/>
</dbReference>
<dbReference type="GO" id="GO:0005737">
    <property type="term" value="C:cytoplasm"/>
    <property type="evidence" value="ECO:0007669"/>
    <property type="project" value="TreeGrafter"/>
</dbReference>
<dbReference type="Gene3D" id="2.40.37.10">
    <property type="entry name" value="Lyase, Ornithine Decarboxylase, Chain A, domain 1"/>
    <property type="match status" value="1"/>
</dbReference>
<dbReference type="AlphaFoldDB" id="A0A6C0EP64"/>
<dbReference type="SUPFAM" id="SSF51419">
    <property type="entry name" value="PLP-binding barrel"/>
    <property type="match status" value="1"/>
</dbReference>
<evidence type="ECO:0000259" key="6">
    <source>
        <dbReference type="Pfam" id="PF02784"/>
    </source>
</evidence>
<organism evidence="7">
    <name type="scientific">viral metagenome</name>
    <dbReference type="NCBI Taxonomy" id="1070528"/>
    <lineage>
        <taxon>unclassified sequences</taxon>
        <taxon>metagenomes</taxon>
        <taxon>organismal metagenomes</taxon>
    </lineage>
</organism>
<dbReference type="Gene3D" id="3.20.20.10">
    <property type="entry name" value="Alanine racemase"/>
    <property type="match status" value="1"/>
</dbReference>
<dbReference type="Pfam" id="PF02784">
    <property type="entry name" value="Orn_Arg_deC_N"/>
    <property type="match status" value="1"/>
</dbReference>
<protein>
    <recommendedName>
        <fullName evidence="8">Orn/DAP/Arg decarboxylase 2 N-terminal domain-containing protein</fullName>
    </recommendedName>
</protein>
<feature type="domain" description="Orn/DAP/Arg decarboxylase 2 C-terminal" evidence="5">
    <location>
        <begin position="264"/>
        <end position="356"/>
    </location>
</feature>
<dbReference type="GO" id="GO:0033387">
    <property type="term" value="P:putrescine biosynthetic process from arginine, via ornithine"/>
    <property type="evidence" value="ECO:0007669"/>
    <property type="project" value="TreeGrafter"/>
</dbReference>
<dbReference type="EMBL" id="MN738892">
    <property type="protein sequence ID" value="QHT30140.1"/>
    <property type="molecule type" value="Genomic_DNA"/>
</dbReference>
<dbReference type="InterPro" id="IPR002433">
    <property type="entry name" value="Orn_de-COase"/>
</dbReference>
<dbReference type="InterPro" id="IPR022643">
    <property type="entry name" value="De-COase2_C"/>
</dbReference>
<evidence type="ECO:0000259" key="5">
    <source>
        <dbReference type="Pfam" id="PF00278"/>
    </source>
</evidence>
<proteinExistence type="inferred from homology"/>
<dbReference type="InterPro" id="IPR022644">
    <property type="entry name" value="De-COase2_N"/>
</dbReference>
<evidence type="ECO:0000256" key="2">
    <source>
        <dbReference type="ARBA" id="ARBA00008872"/>
    </source>
</evidence>
<dbReference type="PANTHER" id="PTHR11482:SF6">
    <property type="entry name" value="ORNITHINE DECARBOXYLASE 1-RELATED"/>
    <property type="match status" value="1"/>
</dbReference>
<feature type="domain" description="Orn/DAP/Arg decarboxylase 2 N-terminal" evidence="6">
    <location>
        <begin position="33"/>
        <end position="261"/>
    </location>
</feature>
<dbReference type="PRINTS" id="PR01182">
    <property type="entry name" value="ORNDCRBXLASE"/>
</dbReference>
<evidence type="ECO:0000256" key="4">
    <source>
        <dbReference type="ARBA" id="ARBA00023239"/>
    </source>
</evidence>
<dbReference type="PRINTS" id="PR01179">
    <property type="entry name" value="ODADCRBXLASE"/>
</dbReference>
<dbReference type="InterPro" id="IPR009006">
    <property type="entry name" value="Ala_racemase/Decarboxylase_C"/>
</dbReference>
<dbReference type="InterPro" id="IPR029066">
    <property type="entry name" value="PLP-binding_barrel"/>
</dbReference>
<reference evidence="7" key="1">
    <citation type="journal article" date="2020" name="Nature">
        <title>Giant virus diversity and host interactions through global metagenomics.</title>
        <authorList>
            <person name="Schulz F."/>
            <person name="Roux S."/>
            <person name="Paez-Espino D."/>
            <person name="Jungbluth S."/>
            <person name="Walsh D.A."/>
            <person name="Denef V.J."/>
            <person name="McMahon K.D."/>
            <person name="Konstantinidis K.T."/>
            <person name="Eloe-Fadrosh E.A."/>
            <person name="Kyrpides N.C."/>
            <person name="Woyke T."/>
        </authorList>
    </citation>
    <scope>NUCLEOTIDE SEQUENCE</scope>
    <source>
        <strain evidence="7">GVMAG-M-3300009149-34</strain>
    </source>
</reference>
<evidence type="ECO:0000313" key="7">
    <source>
        <dbReference type="EMBL" id="QHT30140.1"/>
    </source>
</evidence>
<accession>A0A6C0EP64</accession>
<evidence type="ECO:0008006" key="8">
    <source>
        <dbReference type="Google" id="ProtNLM"/>
    </source>
</evidence>
<dbReference type="PANTHER" id="PTHR11482">
    <property type="entry name" value="ARGININE/DIAMINOPIMELATE/ORNITHINE DECARBOXYLASE"/>
    <property type="match status" value="1"/>
</dbReference>
<sequence length="375" mass="43067">MRIFLTQSGVDTFLLFKHLLPFNSSKRWFFDKQQLINQMNNWNTSLPWIKPFYALKSNNSSNILKTMTDKRFIHKIGLDAASMNEILLAKKYVKTTDIIYTNPHIIPHEGDKLCDLLKGIRFKIVDSVCELENIINFDITNDILLRVNSHVDTADCKFDSKFGVNIETAYKLVQMANNNNIKIRGLSFHIGSGGNHSRYDAYKKAFNKAAPLLNHLQQYSNEKIILDIGGGLKSDTDLTHVLGWTKDLPYEIIAEPGRYYSEPSYHLATQIMSITERGVFIDNGVYHELNVYHRDNWKFPLLTHYYDIKTNKIQKIDNHLNINIFGPTCDSYDMIKNCMFPTNINKGDWIFLNNMGAYSSSGKCDFNGIVGASNH</sequence>
<dbReference type="GO" id="GO:0004586">
    <property type="term" value="F:ornithine decarboxylase activity"/>
    <property type="evidence" value="ECO:0007669"/>
    <property type="project" value="TreeGrafter"/>
</dbReference>
<keyword evidence="3" id="KW-0663">Pyridoxal phosphate</keyword>
<comment type="cofactor">
    <cofactor evidence="1">
        <name>pyridoxal 5'-phosphate</name>
        <dbReference type="ChEBI" id="CHEBI:597326"/>
    </cofactor>
</comment>
<dbReference type="InterPro" id="IPR000183">
    <property type="entry name" value="Orn/DAP/Arg_de-COase"/>
</dbReference>
<dbReference type="Pfam" id="PF00278">
    <property type="entry name" value="Orn_DAP_Arg_deC"/>
    <property type="match status" value="1"/>
</dbReference>
<keyword evidence="4" id="KW-0456">Lyase</keyword>
<evidence type="ECO:0000256" key="1">
    <source>
        <dbReference type="ARBA" id="ARBA00001933"/>
    </source>
</evidence>
<comment type="similarity">
    <text evidence="2">Belongs to the Orn/Lys/Arg decarboxylase class-II family.</text>
</comment>